<keyword evidence="3" id="KW-1185">Reference proteome</keyword>
<comment type="caution">
    <text evidence="2">The sequence shown here is derived from an EMBL/GenBank/DDBJ whole genome shotgun (WGS) entry which is preliminary data.</text>
</comment>
<keyword evidence="1" id="KW-1133">Transmembrane helix</keyword>
<keyword evidence="1" id="KW-0812">Transmembrane</keyword>
<feature type="transmembrane region" description="Helical" evidence="1">
    <location>
        <begin position="276"/>
        <end position="297"/>
    </location>
</feature>
<evidence type="ECO:0000313" key="2">
    <source>
        <dbReference type="EMBL" id="GLJ69614.1"/>
    </source>
</evidence>
<accession>A0ABQ5T2B3</accession>
<evidence type="ECO:0000256" key="1">
    <source>
        <dbReference type="SAM" id="Phobius"/>
    </source>
</evidence>
<keyword evidence="1" id="KW-0472">Membrane</keyword>
<dbReference type="Proteomes" id="UP001142292">
    <property type="component" value="Unassembled WGS sequence"/>
</dbReference>
<dbReference type="EMBL" id="BSEL01000007">
    <property type="protein sequence ID" value="GLJ69614.1"/>
    <property type="molecule type" value="Genomic_DNA"/>
</dbReference>
<proteinExistence type="predicted"/>
<gene>
    <name evidence="2" type="ORF">GCM10017579_36500</name>
</gene>
<feature type="transmembrane region" description="Helical" evidence="1">
    <location>
        <begin position="77"/>
        <end position="95"/>
    </location>
</feature>
<reference evidence="2" key="2">
    <citation type="submission" date="2023-01" db="EMBL/GenBank/DDBJ databases">
        <authorList>
            <person name="Sun Q."/>
            <person name="Evtushenko L."/>
        </authorList>
    </citation>
    <scope>NUCLEOTIDE SEQUENCE</scope>
    <source>
        <strain evidence="2">VKM Ac-1246</strain>
    </source>
</reference>
<name>A0ABQ5T2B3_9ACTN</name>
<feature type="transmembrane region" description="Helical" evidence="1">
    <location>
        <begin position="7"/>
        <end position="27"/>
    </location>
</feature>
<evidence type="ECO:0000313" key="3">
    <source>
        <dbReference type="Proteomes" id="UP001142292"/>
    </source>
</evidence>
<organism evidence="2 3">
    <name type="scientific">Nocardioides luteus</name>
    <dbReference type="NCBI Taxonomy" id="1844"/>
    <lineage>
        <taxon>Bacteria</taxon>
        <taxon>Bacillati</taxon>
        <taxon>Actinomycetota</taxon>
        <taxon>Actinomycetes</taxon>
        <taxon>Propionibacteriales</taxon>
        <taxon>Nocardioidaceae</taxon>
        <taxon>Nocardioides</taxon>
    </lineage>
</organism>
<protein>
    <submittedName>
        <fullName evidence="2">Uncharacterized protein</fullName>
    </submittedName>
</protein>
<sequence length="380" mass="42593">MKILTEHVGLVASVAGILFVTVRLVVISGGSWETAASVLQLQGSGPVLAAALITIAAVIPIIAAHAWIIWSGHEGRNFGMFDAGFYLVIVALTLLVTPWTIGIAFIMILTLGITSVGIIRRWPGWKSTAWPKWKTKIRQSKKAFLFAIRKLFRIRTRRDAQRAPDATAPQKSADRTKRVTQGLEDLLDRLADYRTAPGLDIFYELRDIAADIDSNSPKRWLRVPARLHAVSTRIDGLRSSDVRAAREDFRALVRALEESHDRQNSLMLRLFKVQQFTLMVVTLATLLFVLGFSPVWIPLESVETKTDTYVGYVLKESEDEIVLLQDEPRGVIRISGKTERTYCTRQISPKSQSQRRRSDVAPAVSFLTSPRFEYPVCPLP</sequence>
<dbReference type="RefSeq" id="WP_189116741.1">
    <property type="nucleotide sequence ID" value="NZ_BMRK01000001.1"/>
</dbReference>
<reference evidence="2" key="1">
    <citation type="journal article" date="2014" name="Int. J. Syst. Evol. Microbiol.">
        <title>Complete genome of a new Firmicutes species belonging to the dominant human colonic microbiota ('Ruminococcus bicirculans') reveals two chromosomes and a selective capacity to utilize plant glucans.</title>
        <authorList>
            <consortium name="NISC Comparative Sequencing Program"/>
            <person name="Wegmann U."/>
            <person name="Louis P."/>
            <person name="Goesmann A."/>
            <person name="Henrissat B."/>
            <person name="Duncan S.H."/>
            <person name="Flint H.J."/>
        </authorList>
    </citation>
    <scope>NUCLEOTIDE SEQUENCE</scope>
    <source>
        <strain evidence="2">VKM Ac-1246</strain>
    </source>
</reference>
<feature type="transmembrane region" description="Helical" evidence="1">
    <location>
        <begin position="47"/>
        <end position="70"/>
    </location>
</feature>